<dbReference type="Proteomes" id="UP000238348">
    <property type="component" value="Chromosome"/>
</dbReference>
<feature type="region of interest" description="Disordered" evidence="1">
    <location>
        <begin position="481"/>
        <end position="501"/>
    </location>
</feature>
<feature type="chain" id="PRO_5014869158" description="Secreted protein" evidence="2">
    <location>
        <begin position="49"/>
        <end position="530"/>
    </location>
</feature>
<keyword evidence="2" id="KW-0732">Signal</keyword>
<proteinExistence type="predicted"/>
<gene>
    <name evidence="3" type="ORF">SOCE26_077280</name>
</gene>
<feature type="signal peptide" evidence="2">
    <location>
        <begin position="1"/>
        <end position="48"/>
    </location>
</feature>
<feature type="compositionally biased region" description="Polar residues" evidence="1">
    <location>
        <begin position="487"/>
        <end position="501"/>
    </location>
</feature>
<evidence type="ECO:0000313" key="4">
    <source>
        <dbReference type="Proteomes" id="UP000238348"/>
    </source>
</evidence>
<evidence type="ECO:0000256" key="1">
    <source>
        <dbReference type="SAM" id="MobiDB-lite"/>
    </source>
</evidence>
<evidence type="ECO:0008006" key="5">
    <source>
        <dbReference type="Google" id="ProtNLM"/>
    </source>
</evidence>
<dbReference type="OrthoDB" id="5482830at2"/>
<reference evidence="3 4" key="1">
    <citation type="submission" date="2015-09" db="EMBL/GenBank/DDBJ databases">
        <title>Sorangium comparison.</title>
        <authorList>
            <person name="Zaburannyi N."/>
            <person name="Bunk B."/>
            <person name="Overmann J."/>
            <person name="Mueller R."/>
        </authorList>
    </citation>
    <scope>NUCLEOTIDE SEQUENCE [LARGE SCALE GENOMIC DNA]</scope>
    <source>
        <strain evidence="3 4">So ce26</strain>
    </source>
</reference>
<accession>A0A2L0F3W5</accession>
<dbReference type="EMBL" id="CP012673">
    <property type="protein sequence ID" value="AUX46223.1"/>
    <property type="molecule type" value="Genomic_DNA"/>
</dbReference>
<protein>
    <recommendedName>
        <fullName evidence="5">Secreted protein</fullName>
    </recommendedName>
</protein>
<name>A0A2L0F3W5_SORCE</name>
<sequence>MSMHGRRYGEGHLARVAISVAHRVDCGPAFASLAVAAAALLAAPASLADEPRSATEPRVMMESGEVTNVIDAFDDGDTFDLNLSLGFEYSTKSAKIRRETSIAAPGLSTGGYTSNLLNVASYSETTSKLVPRVDIGIYKDLALYLKLPIILNNARELTDLDGSAGSQAVVLAGAPGEQLFDLPFKSPSRSGIEHLAVGLDVNIMNQARDRTKPTWLFGIEGRFPVSEPMHACTESPQDGQVKCADPRDINRNGETDGAFEGEQLAAREAGVSRGTIGLEVHTFLSKRIKYVEPYGGFKALFEFHQESSDYGLTDVETSLVNHPPLVGTVMLGVMIIPWENREKFSRLTFDLRFAGEYHSEGRDYSELFDALGSSRASTLRQPQWAAFRKNDAYDPAACRSGVQAACVTSVVDQGSQRTYFTGLTDVQPYGTYRGSASVAWQASENVKFQLGVGLRHEQAHGIGGDQPCNSAFKQSLDTAGPCRRQNQDGSLTVTGSPNPNYRPTLNAVGRRFYVNESNTFDVFASGTVMF</sequence>
<dbReference type="AlphaFoldDB" id="A0A2L0F3W5"/>
<evidence type="ECO:0000256" key="2">
    <source>
        <dbReference type="SAM" id="SignalP"/>
    </source>
</evidence>
<organism evidence="3 4">
    <name type="scientific">Sorangium cellulosum</name>
    <name type="common">Polyangium cellulosum</name>
    <dbReference type="NCBI Taxonomy" id="56"/>
    <lineage>
        <taxon>Bacteria</taxon>
        <taxon>Pseudomonadati</taxon>
        <taxon>Myxococcota</taxon>
        <taxon>Polyangia</taxon>
        <taxon>Polyangiales</taxon>
        <taxon>Polyangiaceae</taxon>
        <taxon>Sorangium</taxon>
    </lineage>
</organism>
<evidence type="ECO:0000313" key="3">
    <source>
        <dbReference type="EMBL" id="AUX46223.1"/>
    </source>
</evidence>